<dbReference type="Proteomes" id="UP001327560">
    <property type="component" value="Chromosome 4"/>
</dbReference>
<gene>
    <name evidence="2" type="ORF">Cni_G12847</name>
</gene>
<protein>
    <submittedName>
        <fullName evidence="2">Uncharacterized protein</fullName>
    </submittedName>
</protein>
<name>A0AAQ3QC56_9LILI</name>
<dbReference type="EMBL" id="CP136893">
    <property type="protein sequence ID" value="WOL04126.1"/>
    <property type="molecule type" value="Genomic_DNA"/>
</dbReference>
<proteinExistence type="predicted"/>
<evidence type="ECO:0000313" key="3">
    <source>
        <dbReference type="Proteomes" id="UP001327560"/>
    </source>
</evidence>
<feature type="region of interest" description="Disordered" evidence="1">
    <location>
        <begin position="19"/>
        <end position="93"/>
    </location>
</feature>
<accession>A0AAQ3QC56</accession>
<evidence type="ECO:0000313" key="2">
    <source>
        <dbReference type="EMBL" id="WOL04126.1"/>
    </source>
</evidence>
<keyword evidence="3" id="KW-1185">Reference proteome</keyword>
<organism evidence="2 3">
    <name type="scientific">Canna indica</name>
    <name type="common">Indian-shot</name>
    <dbReference type="NCBI Taxonomy" id="4628"/>
    <lineage>
        <taxon>Eukaryota</taxon>
        <taxon>Viridiplantae</taxon>
        <taxon>Streptophyta</taxon>
        <taxon>Embryophyta</taxon>
        <taxon>Tracheophyta</taxon>
        <taxon>Spermatophyta</taxon>
        <taxon>Magnoliopsida</taxon>
        <taxon>Liliopsida</taxon>
        <taxon>Zingiberales</taxon>
        <taxon>Cannaceae</taxon>
        <taxon>Canna</taxon>
    </lineage>
</organism>
<sequence>MITSYISDISYEGFPVSVWNETRPPIQADLPSVEEEKEEQQQQQQQQQREWKEEGDEKKGNDKKTTCSRQSAVVRSPPGGPVRLSTLRAEKRR</sequence>
<reference evidence="2 3" key="1">
    <citation type="submission" date="2023-10" db="EMBL/GenBank/DDBJ databases">
        <title>Chromosome-scale genome assembly provides insights into flower coloration mechanisms of Canna indica.</title>
        <authorList>
            <person name="Li C."/>
        </authorList>
    </citation>
    <scope>NUCLEOTIDE SEQUENCE [LARGE SCALE GENOMIC DNA]</scope>
    <source>
        <tissue evidence="2">Flower</tissue>
    </source>
</reference>
<evidence type="ECO:0000256" key="1">
    <source>
        <dbReference type="SAM" id="MobiDB-lite"/>
    </source>
</evidence>
<dbReference type="AlphaFoldDB" id="A0AAQ3QC56"/>
<feature type="compositionally biased region" description="Basic and acidic residues" evidence="1">
    <location>
        <begin position="49"/>
        <end position="65"/>
    </location>
</feature>